<reference evidence="5 6" key="1">
    <citation type="submission" date="2023-07" db="EMBL/GenBank/DDBJ databases">
        <title>Genomic Encyclopedia of Type Strains, Phase IV (KMG-IV): sequencing the most valuable type-strain genomes for metagenomic binning, comparative biology and taxonomic classification.</title>
        <authorList>
            <person name="Goeker M."/>
        </authorList>
    </citation>
    <scope>NUCLEOTIDE SEQUENCE [LARGE SCALE GENOMIC DNA]</scope>
    <source>
        <strain evidence="5 6">DSM 9768</strain>
    </source>
</reference>
<evidence type="ECO:0000256" key="4">
    <source>
        <dbReference type="SAM" id="SignalP"/>
    </source>
</evidence>
<dbReference type="PANTHER" id="PTHR30632:SF0">
    <property type="entry name" value="SULFATE-BINDING PROTEIN"/>
    <property type="match status" value="1"/>
</dbReference>
<dbReference type="NCBIfam" id="TIGR01256">
    <property type="entry name" value="modA"/>
    <property type="match status" value="1"/>
</dbReference>
<dbReference type="PANTHER" id="PTHR30632">
    <property type="entry name" value="MOLYBDATE-BINDING PERIPLASMIC PROTEIN"/>
    <property type="match status" value="1"/>
</dbReference>
<keyword evidence="2" id="KW-0479">Metal-binding</keyword>
<dbReference type="InterPro" id="IPR005950">
    <property type="entry name" value="ModA"/>
</dbReference>
<dbReference type="Proteomes" id="UP001230005">
    <property type="component" value="Unassembled WGS sequence"/>
</dbReference>
<dbReference type="SUPFAM" id="SSF53850">
    <property type="entry name" value="Periplasmic binding protein-like II"/>
    <property type="match status" value="1"/>
</dbReference>
<organism evidence="5 6">
    <name type="scientific">Evansella vedderi</name>
    <dbReference type="NCBI Taxonomy" id="38282"/>
    <lineage>
        <taxon>Bacteria</taxon>
        <taxon>Bacillati</taxon>
        <taxon>Bacillota</taxon>
        <taxon>Bacilli</taxon>
        <taxon>Bacillales</taxon>
        <taxon>Bacillaceae</taxon>
        <taxon>Evansella</taxon>
    </lineage>
</organism>
<sequence>MKRIVLLTLFIFSLFTYTACSNTNETVELHVMAAASLTDVMNELKSEYELQNPHVNLIFNFSSSGRLRQQITQGAPGDLFISASSRDMDLLESQGDLEMRADLLQNQLVVITPADSNLSIVSIEDLLNNDQIGRIAIGQPEMVPVGHYAKEALETAEIWTNMEHKIIFSNDTRQALTYVETANVDAGIVYVTDTVQSNVNVFDIIDADTYSPIYYPMGIMKNANPEITDFYHWLQAEEAQHIFQRNGFKTIP</sequence>
<comment type="similarity">
    <text evidence="1">Belongs to the bacterial solute-binding protein ModA family.</text>
</comment>
<comment type="caution">
    <text evidence="5">The sequence shown here is derived from an EMBL/GenBank/DDBJ whole genome shotgun (WGS) entry which is preliminary data.</text>
</comment>
<accession>A0ABU0A1A1</accession>
<keyword evidence="3 4" id="KW-0732">Signal</keyword>
<feature type="chain" id="PRO_5045959789" evidence="4">
    <location>
        <begin position="19"/>
        <end position="252"/>
    </location>
</feature>
<dbReference type="RefSeq" id="WP_307330731.1">
    <property type="nucleotide sequence ID" value="NZ_JAUSUG010000025.1"/>
</dbReference>
<evidence type="ECO:0000256" key="3">
    <source>
        <dbReference type="ARBA" id="ARBA00022729"/>
    </source>
</evidence>
<evidence type="ECO:0000256" key="2">
    <source>
        <dbReference type="ARBA" id="ARBA00022723"/>
    </source>
</evidence>
<evidence type="ECO:0000256" key="1">
    <source>
        <dbReference type="ARBA" id="ARBA00009175"/>
    </source>
</evidence>
<evidence type="ECO:0000313" key="5">
    <source>
        <dbReference type="EMBL" id="MDQ0257268.1"/>
    </source>
</evidence>
<protein>
    <submittedName>
        <fullName evidence="5">Molybdate transport system substrate-binding protein</fullName>
    </submittedName>
</protein>
<proteinExistence type="inferred from homology"/>
<dbReference type="Pfam" id="PF13531">
    <property type="entry name" value="SBP_bac_11"/>
    <property type="match status" value="1"/>
</dbReference>
<evidence type="ECO:0000313" key="6">
    <source>
        <dbReference type="Proteomes" id="UP001230005"/>
    </source>
</evidence>
<name>A0ABU0A1A1_9BACI</name>
<dbReference type="PIRSF" id="PIRSF004846">
    <property type="entry name" value="ModA"/>
    <property type="match status" value="1"/>
</dbReference>
<gene>
    <name evidence="5" type="ORF">J2S74_004726</name>
</gene>
<dbReference type="Gene3D" id="3.40.190.10">
    <property type="entry name" value="Periplasmic binding protein-like II"/>
    <property type="match status" value="2"/>
</dbReference>
<keyword evidence="6" id="KW-1185">Reference proteome</keyword>
<dbReference type="InterPro" id="IPR050682">
    <property type="entry name" value="ModA/WtpA"/>
</dbReference>
<feature type="signal peptide" evidence="4">
    <location>
        <begin position="1"/>
        <end position="18"/>
    </location>
</feature>
<dbReference type="EMBL" id="JAUSUG010000025">
    <property type="protein sequence ID" value="MDQ0257268.1"/>
    <property type="molecule type" value="Genomic_DNA"/>
</dbReference>